<accession>A0A4Y2MLY9</accession>
<reference evidence="1 2" key="1">
    <citation type="journal article" date="2019" name="Sci. Rep.">
        <title>Orb-weaving spider Araneus ventricosus genome elucidates the spidroin gene catalogue.</title>
        <authorList>
            <person name="Kono N."/>
            <person name="Nakamura H."/>
            <person name="Ohtoshi R."/>
            <person name="Moran D.A.P."/>
            <person name="Shinohara A."/>
            <person name="Yoshida Y."/>
            <person name="Fujiwara M."/>
            <person name="Mori M."/>
            <person name="Tomita M."/>
            <person name="Arakawa K."/>
        </authorList>
    </citation>
    <scope>NUCLEOTIDE SEQUENCE [LARGE SCALE GENOMIC DNA]</scope>
</reference>
<comment type="caution">
    <text evidence="1">The sequence shown here is derived from an EMBL/GenBank/DDBJ whole genome shotgun (WGS) entry which is preliminary data.</text>
</comment>
<evidence type="ECO:0000313" key="1">
    <source>
        <dbReference type="EMBL" id="GBN27370.1"/>
    </source>
</evidence>
<protein>
    <submittedName>
        <fullName evidence="1">Uncharacterized protein</fullName>
    </submittedName>
</protein>
<dbReference type="Proteomes" id="UP000499080">
    <property type="component" value="Unassembled WGS sequence"/>
</dbReference>
<dbReference type="AlphaFoldDB" id="A0A4Y2MLY9"/>
<keyword evidence="2" id="KW-1185">Reference proteome</keyword>
<gene>
    <name evidence="1" type="ORF">AVEN_80266_1</name>
</gene>
<organism evidence="1 2">
    <name type="scientific">Araneus ventricosus</name>
    <name type="common">Orbweaver spider</name>
    <name type="synonym">Epeira ventricosa</name>
    <dbReference type="NCBI Taxonomy" id="182803"/>
    <lineage>
        <taxon>Eukaryota</taxon>
        <taxon>Metazoa</taxon>
        <taxon>Ecdysozoa</taxon>
        <taxon>Arthropoda</taxon>
        <taxon>Chelicerata</taxon>
        <taxon>Arachnida</taxon>
        <taxon>Araneae</taxon>
        <taxon>Araneomorphae</taxon>
        <taxon>Entelegynae</taxon>
        <taxon>Araneoidea</taxon>
        <taxon>Araneidae</taxon>
        <taxon>Araneus</taxon>
    </lineage>
</organism>
<proteinExistence type="predicted"/>
<evidence type="ECO:0000313" key="2">
    <source>
        <dbReference type="Proteomes" id="UP000499080"/>
    </source>
</evidence>
<sequence length="190" mass="22167">MIERKLFLSVIDTCVVFQHVFNKKPKAGLQLRCTFFSVTKQFREFCSVRESISQNIQNRLLDPLFSKAIREVLIVFSSDDIRLDGDEADIQEILKNNLIKVLKKHILRKLDTLKMCEGCLSDDNLSKHTCFETRLSYMDRCIASMDIYNLAHDFVYDNSQLYPNMSDSFIENLNALELFEMCKFLLSVNL</sequence>
<dbReference type="EMBL" id="BGPR01007508">
    <property type="protein sequence ID" value="GBN27370.1"/>
    <property type="molecule type" value="Genomic_DNA"/>
</dbReference>
<name>A0A4Y2MLY9_ARAVE</name>